<gene>
    <name evidence="1" type="ORF">PoB_003815400</name>
</gene>
<proteinExistence type="predicted"/>
<accession>A0AAV4AZ47</accession>
<sequence>MFSPAGQVGKAAYLQPAGEAGGSMLNENNLKHAENFRVRRWQPRANRPEIGDQSLHRLNDLSETSTRTFIPQIVL</sequence>
<dbReference type="EMBL" id="BLXT01004325">
    <property type="protein sequence ID" value="GFO11649.1"/>
    <property type="molecule type" value="Genomic_DNA"/>
</dbReference>
<keyword evidence="2" id="KW-1185">Reference proteome</keyword>
<evidence type="ECO:0000313" key="1">
    <source>
        <dbReference type="EMBL" id="GFO11649.1"/>
    </source>
</evidence>
<protein>
    <submittedName>
        <fullName evidence="1">Uncharacterized protein</fullName>
    </submittedName>
</protein>
<organism evidence="1 2">
    <name type="scientific">Plakobranchus ocellatus</name>
    <dbReference type="NCBI Taxonomy" id="259542"/>
    <lineage>
        <taxon>Eukaryota</taxon>
        <taxon>Metazoa</taxon>
        <taxon>Spiralia</taxon>
        <taxon>Lophotrochozoa</taxon>
        <taxon>Mollusca</taxon>
        <taxon>Gastropoda</taxon>
        <taxon>Heterobranchia</taxon>
        <taxon>Euthyneura</taxon>
        <taxon>Panpulmonata</taxon>
        <taxon>Sacoglossa</taxon>
        <taxon>Placobranchoidea</taxon>
        <taxon>Plakobranchidae</taxon>
        <taxon>Plakobranchus</taxon>
    </lineage>
</organism>
<evidence type="ECO:0000313" key="2">
    <source>
        <dbReference type="Proteomes" id="UP000735302"/>
    </source>
</evidence>
<name>A0AAV4AZ47_9GAST</name>
<reference evidence="1 2" key="1">
    <citation type="journal article" date="2021" name="Elife">
        <title>Chloroplast acquisition without the gene transfer in kleptoplastic sea slugs, Plakobranchus ocellatus.</title>
        <authorList>
            <person name="Maeda T."/>
            <person name="Takahashi S."/>
            <person name="Yoshida T."/>
            <person name="Shimamura S."/>
            <person name="Takaki Y."/>
            <person name="Nagai Y."/>
            <person name="Toyoda A."/>
            <person name="Suzuki Y."/>
            <person name="Arimoto A."/>
            <person name="Ishii H."/>
            <person name="Satoh N."/>
            <person name="Nishiyama T."/>
            <person name="Hasebe M."/>
            <person name="Maruyama T."/>
            <person name="Minagawa J."/>
            <person name="Obokata J."/>
            <person name="Shigenobu S."/>
        </authorList>
    </citation>
    <scope>NUCLEOTIDE SEQUENCE [LARGE SCALE GENOMIC DNA]</scope>
</reference>
<dbReference type="Proteomes" id="UP000735302">
    <property type="component" value="Unassembled WGS sequence"/>
</dbReference>
<comment type="caution">
    <text evidence="1">The sequence shown here is derived from an EMBL/GenBank/DDBJ whole genome shotgun (WGS) entry which is preliminary data.</text>
</comment>
<dbReference type="AlphaFoldDB" id="A0AAV4AZ47"/>